<dbReference type="STRING" id="633697.EubceDRAFT1_2824"/>
<reference evidence="1 2" key="2">
    <citation type="submission" date="2012-02" db="EMBL/GenBank/DDBJ databases">
        <title>Improved High-Quality Draft sequence of Eubacterium cellulosolvens 6.</title>
        <authorList>
            <consortium name="US DOE Joint Genome Institute"/>
            <person name="Lucas S."/>
            <person name="Han J."/>
            <person name="Lapidus A."/>
            <person name="Cheng J.-F."/>
            <person name="Goodwin L."/>
            <person name="Pitluck S."/>
            <person name="Peters L."/>
            <person name="Mikhailova N."/>
            <person name="Gu W."/>
            <person name="Detter J.C."/>
            <person name="Han C."/>
            <person name="Tapia R."/>
            <person name="Land M."/>
            <person name="Hauser L."/>
            <person name="Kyrpides N."/>
            <person name="Ivanova N."/>
            <person name="Pagani I."/>
            <person name="Johnson E."/>
            <person name="Mukhopadhyay B."/>
            <person name="Anderson I."/>
            <person name="Woyke T."/>
        </authorList>
    </citation>
    <scope>NUCLEOTIDE SEQUENCE [LARGE SCALE GENOMIC DNA]</scope>
    <source>
        <strain evidence="1 2">6</strain>
    </source>
</reference>
<accession>I5AXK0</accession>
<organism evidence="1 2">
    <name type="scientific">Eubacterium cellulosolvens (strain ATCC 43171 / JCM 9499 / 6)</name>
    <name type="common">Cillobacterium cellulosolvens</name>
    <dbReference type="NCBI Taxonomy" id="633697"/>
    <lineage>
        <taxon>Bacteria</taxon>
        <taxon>Bacillati</taxon>
        <taxon>Bacillota</taxon>
        <taxon>Clostridia</taxon>
        <taxon>Eubacteriales</taxon>
        <taxon>Eubacteriaceae</taxon>
        <taxon>Eubacterium</taxon>
    </lineage>
</organism>
<evidence type="ECO:0008006" key="3">
    <source>
        <dbReference type="Google" id="ProtNLM"/>
    </source>
</evidence>
<gene>
    <name evidence="1" type="ORF">EubceDRAFT1_2824</name>
</gene>
<protein>
    <recommendedName>
        <fullName evidence="3">DUF3990 domain-containing protein</fullName>
    </recommendedName>
</protein>
<evidence type="ECO:0000313" key="2">
    <source>
        <dbReference type="Proteomes" id="UP000005753"/>
    </source>
</evidence>
<dbReference type="InterPro" id="IPR025051">
    <property type="entry name" value="DUF3990"/>
</dbReference>
<evidence type="ECO:0000313" key="1">
    <source>
        <dbReference type="EMBL" id="EIM58523.1"/>
    </source>
</evidence>
<name>I5AXK0_EUBC6</name>
<dbReference type="Proteomes" id="UP000005753">
    <property type="component" value="Chromosome"/>
</dbReference>
<reference evidence="1 2" key="1">
    <citation type="submission" date="2010-08" db="EMBL/GenBank/DDBJ databases">
        <authorList>
            <consortium name="US DOE Joint Genome Institute (JGI-PGF)"/>
            <person name="Lucas S."/>
            <person name="Copeland A."/>
            <person name="Lapidus A."/>
            <person name="Cheng J.-F."/>
            <person name="Bruce D."/>
            <person name="Goodwin L."/>
            <person name="Pitluck S."/>
            <person name="Land M.L."/>
            <person name="Hauser L."/>
            <person name="Chang Y.-J."/>
            <person name="Anderson I.J."/>
            <person name="Johnson E."/>
            <person name="Mulhopadhyay B."/>
            <person name="Kyrpides N."/>
            <person name="Woyke T.J."/>
        </authorList>
    </citation>
    <scope>NUCLEOTIDE SEQUENCE [LARGE SCALE GENOMIC DNA]</scope>
    <source>
        <strain evidence="1 2">6</strain>
    </source>
</reference>
<dbReference type="eggNOG" id="ENOG5032JV5">
    <property type="taxonomic scope" value="Bacteria"/>
</dbReference>
<dbReference type="AlphaFoldDB" id="I5AXK0"/>
<keyword evidence="2" id="KW-1185">Reference proteome</keyword>
<dbReference type="Pfam" id="PF13151">
    <property type="entry name" value="DUF3990"/>
    <property type="match status" value="1"/>
</dbReference>
<dbReference type="EMBL" id="CM001487">
    <property type="protein sequence ID" value="EIM58523.1"/>
    <property type="molecule type" value="Genomic_DNA"/>
</dbReference>
<sequence>MTLYHTSDREIRNPDIHYGRKNADFGWGFYLSPDKDFIYRWAGKNAVVNEYELDTTGLEIHRFTRDLDWFQYIFDNRRTKDSLTADVIIGPIANDTIFDTMGILSSGLLAPEEAMDLLLIGPSYTQVAIKTEKSARQLQWLRSERIVQMNEEERLVEQNAYQEALAAAMEGKIV</sequence>
<dbReference type="HOGENOM" id="CLU_075559_1_0_9"/>
<proteinExistence type="predicted"/>